<comment type="caution">
    <text evidence="1">The sequence shown here is derived from an EMBL/GenBank/DDBJ whole genome shotgun (WGS) entry which is preliminary data.</text>
</comment>
<accession>A0A8T3CHB1</accession>
<name>A0A8T3CHB1_9TELE</name>
<organism evidence="1 2">
    <name type="scientific">Albula goreensis</name>
    <dbReference type="NCBI Taxonomy" id="1534307"/>
    <lineage>
        <taxon>Eukaryota</taxon>
        <taxon>Metazoa</taxon>
        <taxon>Chordata</taxon>
        <taxon>Craniata</taxon>
        <taxon>Vertebrata</taxon>
        <taxon>Euteleostomi</taxon>
        <taxon>Actinopterygii</taxon>
        <taxon>Neopterygii</taxon>
        <taxon>Teleostei</taxon>
        <taxon>Albuliformes</taxon>
        <taxon>Albulidae</taxon>
        <taxon>Albula</taxon>
    </lineage>
</organism>
<evidence type="ECO:0000313" key="1">
    <source>
        <dbReference type="EMBL" id="KAI1882434.1"/>
    </source>
</evidence>
<protein>
    <submittedName>
        <fullName evidence="1">Uncharacterized protein</fullName>
    </submittedName>
</protein>
<proteinExistence type="predicted"/>
<keyword evidence="2" id="KW-1185">Reference proteome</keyword>
<evidence type="ECO:0000313" key="2">
    <source>
        <dbReference type="Proteomes" id="UP000829720"/>
    </source>
</evidence>
<dbReference type="Proteomes" id="UP000829720">
    <property type="component" value="Unassembled WGS sequence"/>
</dbReference>
<dbReference type="EMBL" id="JAERUA010000025">
    <property type="protein sequence ID" value="KAI1882434.1"/>
    <property type="molecule type" value="Genomic_DNA"/>
</dbReference>
<dbReference type="AlphaFoldDB" id="A0A8T3CHB1"/>
<reference evidence="1" key="1">
    <citation type="submission" date="2021-01" db="EMBL/GenBank/DDBJ databases">
        <authorList>
            <person name="Zahm M."/>
            <person name="Roques C."/>
            <person name="Cabau C."/>
            <person name="Klopp C."/>
            <person name="Donnadieu C."/>
            <person name="Jouanno E."/>
            <person name="Lampietro C."/>
            <person name="Louis A."/>
            <person name="Herpin A."/>
            <person name="Echchiki A."/>
            <person name="Berthelot C."/>
            <person name="Parey E."/>
            <person name="Roest-Crollius H."/>
            <person name="Braasch I."/>
            <person name="Postlethwait J."/>
            <person name="Bobe J."/>
            <person name="Montfort J."/>
            <person name="Bouchez O."/>
            <person name="Begum T."/>
            <person name="Mejri S."/>
            <person name="Adams A."/>
            <person name="Chen W.-J."/>
            <person name="Guiguen Y."/>
        </authorList>
    </citation>
    <scope>NUCLEOTIDE SEQUENCE</scope>
    <source>
        <tissue evidence="1">Blood</tissue>
    </source>
</reference>
<sequence length="76" mass="8598">MLNYICPTIDTSGQLARSTSGRKMVNIANAVEGVKNPNGCSLTDPYGENEKPGKVFPQLKWEKVWERPEEEEEEEK</sequence>
<gene>
    <name evidence="1" type="ORF">AGOR_G00250660</name>
</gene>